<dbReference type="Pfam" id="PF21984">
    <property type="entry name" value="DnaD_N"/>
    <property type="match status" value="1"/>
</dbReference>
<dbReference type="InterPro" id="IPR036388">
    <property type="entry name" value="WH-like_DNA-bd_sf"/>
</dbReference>
<accession>E4KLU6</accession>
<comment type="similarity">
    <text evidence="1">Belongs to the DnaB/DnaD family.</text>
</comment>
<name>E4KLU6_9LACT</name>
<dbReference type="eggNOG" id="COG3935">
    <property type="taxonomic scope" value="Bacteria"/>
</dbReference>
<reference evidence="4 5" key="1">
    <citation type="submission" date="2010-10" db="EMBL/GenBank/DDBJ databases">
        <authorList>
            <person name="Durkin A.S."/>
            <person name="Madupu R."/>
            <person name="Torralba M."/>
            <person name="Gillis M."/>
            <person name="Methe B."/>
            <person name="Sutton G."/>
            <person name="Nelson K.E."/>
        </authorList>
    </citation>
    <scope>NUCLEOTIDE SEQUENCE [LARGE SCALE GENOMIC DNA]</scope>
    <source>
        <strain evidence="4 5">ACS-139-V-Col8</strain>
    </source>
</reference>
<dbReference type="SUPFAM" id="SSF158499">
    <property type="entry name" value="DnaD domain-like"/>
    <property type="match status" value="1"/>
</dbReference>
<protein>
    <submittedName>
        <fullName evidence="4">DnaD domain protein</fullName>
    </submittedName>
</protein>
<dbReference type="EMBL" id="AENN01000001">
    <property type="protein sequence ID" value="EFR32086.1"/>
    <property type="molecule type" value="Genomic_DNA"/>
</dbReference>
<sequence length="235" mass="27303">MNSSIYDWMKDGFTLVPNRLIRAYADLNLSGDELILIMYLMSQIAQSQAVDEIEVISNHLGMESQKVFQLLDALLTKQYLSIELRTNKQGKQTDHYTLRPLFEHLDETYFNDKNKNEGPQPIVKQSRDLVQKIQKEFGRPVNSNELETINAWLSKDKYSPALVLVALREAAIHQALNIAYIDKILLNWEKQNIHTVAQAEAQIQVFNNNYLSRKQDQKDLSVYEIPLYDWDELNS</sequence>
<dbReference type="Proteomes" id="UP000005990">
    <property type="component" value="Unassembled WGS sequence"/>
</dbReference>
<dbReference type="InterPro" id="IPR006343">
    <property type="entry name" value="DnaB/C_C"/>
</dbReference>
<dbReference type="Gene3D" id="1.10.10.630">
    <property type="entry name" value="DnaD domain-like"/>
    <property type="match status" value="1"/>
</dbReference>
<proteinExistence type="inferred from homology"/>
<evidence type="ECO:0000259" key="3">
    <source>
        <dbReference type="Pfam" id="PF21984"/>
    </source>
</evidence>
<feature type="domain" description="DnaB/C C-terminal" evidence="2">
    <location>
        <begin position="131"/>
        <end position="203"/>
    </location>
</feature>
<dbReference type="InterPro" id="IPR053162">
    <property type="entry name" value="DnaD"/>
</dbReference>
<gene>
    <name evidence="4" type="ORF">HMPREF9257_0928</name>
</gene>
<dbReference type="NCBIfam" id="TIGR01446">
    <property type="entry name" value="DnaD_dom"/>
    <property type="match status" value="1"/>
</dbReference>
<evidence type="ECO:0000256" key="1">
    <source>
        <dbReference type="ARBA" id="ARBA00093462"/>
    </source>
</evidence>
<dbReference type="PANTHER" id="PTHR37293">
    <property type="entry name" value="PHAGE REPLICATION PROTEIN-RELATED"/>
    <property type="match status" value="1"/>
</dbReference>
<dbReference type="InterPro" id="IPR034829">
    <property type="entry name" value="DnaD-like_sf"/>
</dbReference>
<dbReference type="STRING" id="908337.HMPREF9257_0928"/>
<dbReference type="AlphaFoldDB" id="E4KLU6"/>
<feature type="domain" description="DnaD N-terminal" evidence="3">
    <location>
        <begin position="16"/>
        <end position="115"/>
    </location>
</feature>
<dbReference type="Gene3D" id="1.10.10.10">
    <property type="entry name" value="Winged helix-like DNA-binding domain superfamily/Winged helix DNA-binding domain"/>
    <property type="match status" value="1"/>
</dbReference>
<dbReference type="PANTHER" id="PTHR37293:SF6">
    <property type="entry name" value="DNA REPLICATION PROTEIN DNAD"/>
    <property type="match status" value="1"/>
</dbReference>
<dbReference type="OrthoDB" id="9770238at2"/>
<comment type="caution">
    <text evidence="4">The sequence shown here is derived from an EMBL/GenBank/DDBJ whole genome shotgun (WGS) entry which is preliminary data.</text>
</comment>
<keyword evidence="5" id="KW-1185">Reference proteome</keyword>
<evidence type="ECO:0000313" key="5">
    <source>
        <dbReference type="Proteomes" id="UP000005990"/>
    </source>
</evidence>
<evidence type="ECO:0000313" key="4">
    <source>
        <dbReference type="EMBL" id="EFR32086.1"/>
    </source>
</evidence>
<evidence type="ECO:0000259" key="2">
    <source>
        <dbReference type="Pfam" id="PF07261"/>
    </source>
</evidence>
<dbReference type="RefSeq" id="WP_006417567.1">
    <property type="nucleotide sequence ID" value="NZ_AENN01000001.1"/>
</dbReference>
<dbReference type="Pfam" id="PF07261">
    <property type="entry name" value="DnaB_2"/>
    <property type="match status" value="1"/>
</dbReference>
<organism evidence="4 5">
    <name type="scientific">Eremococcus coleocola ACS-139-V-Col8</name>
    <dbReference type="NCBI Taxonomy" id="908337"/>
    <lineage>
        <taxon>Bacteria</taxon>
        <taxon>Bacillati</taxon>
        <taxon>Bacillota</taxon>
        <taxon>Bacilli</taxon>
        <taxon>Lactobacillales</taxon>
        <taxon>Aerococcaceae</taxon>
        <taxon>Eremococcus</taxon>
    </lineage>
</organism>
<dbReference type="InterPro" id="IPR053843">
    <property type="entry name" value="DnaD_N"/>
</dbReference>